<proteinExistence type="predicted"/>
<comment type="caution">
    <text evidence="1">The sequence shown here is derived from an EMBL/GenBank/DDBJ whole genome shotgun (WGS) entry which is preliminary data.</text>
</comment>
<reference evidence="1" key="1">
    <citation type="submission" date="2019-08" db="EMBL/GenBank/DDBJ databases">
        <authorList>
            <person name="Kucharzyk K."/>
            <person name="Murdoch R.W."/>
            <person name="Higgins S."/>
            <person name="Loffler F."/>
        </authorList>
    </citation>
    <scope>NUCLEOTIDE SEQUENCE</scope>
</reference>
<evidence type="ECO:0000313" key="1">
    <source>
        <dbReference type="EMBL" id="MPN51258.1"/>
    </source>
</evidence>
<accession>A0A645IIZ2</accession>
<protein>
    <submittedName>
        <fullName evidence="1">Uncharacterized protein</fullName>
    </submittedName>
</protein>
<name>A0A645IIZ2_9ZZZZ</name>
<dbReference type="EMBL" id="VSSQ01116186">
    <property type="protein sequence ID" value="MPN51258.1"/>
    <property type="molecule type" value="Genomic_DNA"/>
</dbReference>
<sequence>MSNKEQLEGLTLLERLNSFTFSLKTAIDFVSESIAIIFPLNFSARNNVGTPDPQPASNICGFSIIGNIEIAFSRYFKRPFLHLSLISKYSLFIILYL</sequence>
<dbReference type="AlphaFoldDB" id="A0A645IIZ2"/>
<organism evidence="1">
    <name type="scientific">bioreactor metagenome</name>
    <dbReference type="NCBI Taxonomy" id="1076179"/>
    <lineage>
        <taxon>unclassified sequences</taxon>
        <taxon>metagenomes</taxon>
        <taxon>ecological metagenomes</taxon>
    </lineage>
</organism>
<gene>
    <name evidence="1" type="ORF">SDC9_198901</name>
</gene>